<evidence type="ECO:0000256" key="2">
    <source>
        <dbReference type="ARBA" id="ARBA00023125"/>
    </source>
</evidence>
<dbReference type="SMART" id="SM00345">
    <property type="entry name" value="HTH_GNTR"/>
    <property type="match status" value="1"/>
</dbReference>
<evidence type="ECO:0000256" key="1">
    <source>
        <dbReference type="ARBA" id="ARBA00023015"/>
    </source>
</evidence>
<dbReference type="EMBL" id="POTL01000001">
    <property type="protein sequence ID" value="TLH54643.1"/>
    <property type="molecule type" value="Genomic_DNA"/>
</dbReference>
<dbReference type="PANTHER" id="PTHR43537">
    <property type="entry name" value="TRANSCRIPTIONAL REGULATOR, GNTR FAMILY"/>
    <property type="match status" value="1"/>
</dbReference>
<dbReference type="Gene3D" id="1.10.10.10">
    <property type="entry name" value="Winged helix-like DNA-binding domain superfamily/Winged helix DNA-binding domain"/>
    <property type="match status" value="1"/>
</dbReference>
<dbReference type="SMART" id="SM00895">
    <property type="entry name" value="FCD"/>
    <property type="match status" value="1"/>
</dbReference>
<dbReference type="GO" id="GO:0003700">
    <property type="term" value="F:DNA-binding transcription factor activity"/>
    <property type="evidence" value="ECO:0007669"/>
    <property type="project" value="InterPro"/>
</dbReference>
<reference evidence="5" key="1">
    <citation type="submission" date="2018-01" db="EMBL/GenBank/DDBJ databases">
        <title>Comparative genomics of Mycobacterium mucogenicum and Mycobacterium neoaurum clade members emphasizing tRNA and non-coding RNA.</title>
        <authorList>
            <person name="Behra P.R.K."/>
            <person name="Pettersson B.M.F."/>
            <person name="Das S."/>
            <person name="Dasgupta S."/>
            <person name="Kirsebom L.A."/>
        </authorList>
    </citation>
    <scope>NUCLEOTIDE SEQUENCE</scope>
    <source>
        <strain evidence="5">DSM 44124</strain>
    </source>
</reference>
<dbReference type="SUPFAM" id="SSF48008">
    <property type="entry name" value="GntR ligand-binding domain-like"/>
    <property type="match status" value="1"/>
</dbReference>
<dbReference type="GO" id="GO:0003677">
    <property type="term" value="F:DNA binding"/>
    <property type="evidence" value="ECO:0007669"/>
    <property type="project" value="UniProtKB-KW"/>
</dbReference>
<dbReference type="PROSITE" id="PS50949">
    <property type="entry name" value="HTH_GNTR"/>
    <property type="match status" value="1"/>
</dbReference>
<proteinExistence type="predicted"/>
<dbReference type="InterPro" id="IPR036388">
    <property type="entry name" value="WH-like_DNA-bd_sf"/>
</dbReference>
<dbReference type="InterPro" id="IPR000524">
    <property type="entry name" value="Tscrpt_reg_HTH_GntR"/>
</dbReference>
<organism evidence="5">
    <name type="scientific">Mycolicibacterium mucogenicum DSM 44124</name>
    <dbReference type="NCBI Taxonomy" id="1226753"/>
    <lineage>
        <taxon>Bacteria</taxon>
        <taxon>Bacillati</taxon>
        <taxon>Actinomycetota</taxon>
        <taxon>Actinomycetes</taxon>
        <taxon>Mycobacteriales</taxon>
        <taxon>Mycobacteriaceae</taxon>
        <taxon>Mycolicibacterium</taxon>
    </lineage>
</organism>
<gene>
    <name evidence="5" type="ORF">C1S78_21750</name>
</gene>
<evidence type="ECO:0000313" key="5">
    <source>
        <dbReference type="EMBL" id="TLH54643.1"/>
    </source>
</evidence>
<dbReference type="SUPFAM" id="SSF46785">
    <property type="entry name" value="Winged helix' DNA-binding domain"/>
    <property type="match status" value="1"/>
</dbReference>
<sequence length="243" mass="26096">MGARTLRGVNLPYSWTDRPATIVRRNATEAVLEDLCTAIEAGDLPIGAKLPPEAALAERYGVSRSVIREALRSCQTLGLTSTKTGSGTVVVASHAASPRYGKFSARDLIEARPYIEVPAAGWAARRRTDAQLANLTRINDAMQAETDPALWVQLDTEFHLAIAQTSGNEVFTTVVAAIRDALGQQSRILNAAFAERRSASNAEHGRILQAIAAGDYADASECMRRHLDKVEQAVTELAGDTPA</sequence>
<dbReference type="Gene3D" id="1.20.120.530">
    <property type="entry name" value="GntR ligand-binding domain-like"/>
    <property type="match status" value="1"/>
</dbReference>
<dbReference type="AlphaFoldDB" id="A0A8H2JF87"/>
<name>A0A8H2JF87_MYCMU</name>
<dbReference type="InterPro" id="IPR008920">
    <property type="entry name" value="TF_FadR/GntR_C"/>
</dbReference>
<dbReference type="Pfam" id="PF07729">
    <property type="entry name" value="FCD"/>
    <property type="match status" value="1"/>
</dbReference>
<dbReference type="InterPro" id="IPR011711">
    <property type="entry name" value="GntR_C"/>
</dbReference>
<evidence type="ECO:0000259" key="4">
    <source>
        <dbReference type="PROSITE" id="PS50949"/>
    </source>
</evidence>
<protein>
    <submittedName>
        <fullName evidence="5">GntR family transcriptional regulator</fullName>
    </submittedName>
</protein>
<feature type="domain" description="HTH gntR-type" evidence="4">
    <location>
        <begin position="25"/>
        <end position="93"/>
    </location>
</feature>
<comment type="caution">
    <text evidence="5">The sequence shown here is derived from an EMBL/GenBank/DDBJ whole genome shotgun (WGS) entry which is preliminary data.</text>
</comment>
<dbReference type="Pfam" id="PF00392">
    <property type="entry name" value="GntR"/>
    <property type="match status" value="1"/>
</dbReference>
<keyword evidence="1" id="KW-0805">Transcription regulation</keyword>
<dbReference type="InterPro" id="IPR036390">
    <property type="entry name" value="WH_DNA-bd_sf"/>
</dbReference>
<dbReference type="PANTHER" id="PTHR43537:SF44">
    <property type="entry name" value="GNTR FAMILY REGULATORY PROTEIN"/>
    <property type="match status" value="1"/>
</dbReference>
<evidence type="ECO:0000256" key="3">
    <source>
        <dbReference type="ARBA" id="ARBA00023163"/>
    </source>
</evidence>
<dbReference type="CDD" id="cd07377">
    <property type="entry name" value="WHTH_GntR"/>
    <property type="match status" value="1"/>
</dbReference>
<accession>A0A8H2JF87</accession>
<keyword evidence="3" id="KW-0804">Transcription</keyword>
<keyword evidence="2" id="KW-0238">DNA-binding</keyword>
<dbReference type="PRINTS" id="PR00035">
    <property type="entry name" value="HTHGNTR"/>
</dbReference>